<keyword evidence="16" id="KW-1185">Reference proteome</keyword>
<evidence type="ECO:0000256" key="12">
    <source>
        <dbReference type="PIRSR" id="PIRSR004803-3"/>
    </source>
</evidence>
<evidence type="ECO:0000256" key="1">
    <source>
        <dbReference type="ARBA" id="ARBA00022490"/>
    </source>
</evidence>
<name>A0A9Q7APS7_9BACT</name>
<keyword evidence="7 9" id="KW-0269">Exonuclease</keyword>
<keyword evidence="6 12" id="KW-0862">Zinc</keyword>
<proteinExistence type="inferred from homology"/>
<evidence type="ECO:0000256" key="7">
    <source>
        <dbReference type="ARBA" id="ARBA00022839"/>
    </source>
</evidence>
<keyword evidence="4 9" id="KW-0255">Endonuclease</keyword>
<dbReference type="EC" id="3.1.-.-" evidence="9"/>
<dbReference type="Pfam" id="PF17770">
    <property type="entry name" value="RNase_J_C"/>
    <property type="match status" value="1"/>
</dbReference>
<dbReference type="Gene3D" id="3.10.20.580">
    <property type="match status" value="1"/>
</dbReference>
<dbReference type="CDD" id="cd07714">
    <property type="entry name" value="RNaseJ_MBL-fold"/>
    <property type="match status" value="1"/>
</dbReference>
<dbReference type="InterPro" id="IPR041636">
    <property type="entry name" value="RNase_J_C"/>
</dbReference>
<evidence type="ECO:0000256" key="4">
    <source>
        <dbReference type="ARBA" id="ARBA00022759"/>
    </source>
</evidence>
<sequence>MGGDALAKSKTRRRRSGKSASGAADLRVIPLGGLGQIGKNCTVFEYGDDLVMVDCGLMFPEEDMLGIDYVIPDVSYVEERRENLRAIVVTHGHEDHIGALPFVLPRLDVPVYATKLTLGMIRNKLKEAAPAYEPRFHEIRAGDVVELGAFSFEFIAVCHSIPDGVGYALHTPLGTVVHTGDFKLDPTPIDGRVTDYGTFAELGRRGVLLLMSDSTNVERSGFTASERLVGRTLEELFRLHRNRRIVLATFASNLHRAQQVFDVAARFNRKVVLMGRSMINNVALARELGYVSVDESLLIAPQDVDKIPHNRLVVLTTGSQGEPFSGLVLMSKGEHHHIKLSEKDVVVVSATPIPGNEKLVSHTVNRLFACGCDVVYERERQIHVSGHAAQEELKMMLSIVRPRYFVPVHGEYRHLVRHNQLAQDTGVPARNTFLLLNGDVLQISADKAQIKGNVPFGSILVDGRVMGELEGSVMQERRDLSEEGILTVSVVLSTDGVLLRPVVTESRGFLHVDMAEELHREVRETVMKLVETAARKGSIDEEDLAQKIRGRVKDLVRRHTRSYPVIMPLISLVEV</sequence>
<feature type="binding site" evidence="9 11">
    <location>
        <begin position="383"/>
        <end position="387"/>
    </location>
    <ligand>
        <name>substrate</name>
    </ligand>
</feature>
<evidence type="ECO:0000256" key="6">
    <source>
        <dbReference type="ARBA" id="ARBA00022833"/>
    </source>
</evidence>
<feature type="active site" description="Proton donor" evidence="10">
    <location>
        <position position="213"/>
    </location>
</feature>
<dbReference type="PANTHER" id="PTHR43694">
    <property type="entry name" value="RIBONUCLEASE J"/>
    <property type="match status" value="1"/>
</dbReference>
<dbReference type="SUPFAM" id="SSF56281">
    <property type="entry name" value="Metallo-hydrolase/oxidoreductase"/>
    <property type="match status" value="1"/>
</dbReference>
<dbReference type="HAMAP" id="MF_01491">
    <property type="entry name" value="RNase_J_bact"/>
    <property type="match status" value="1"/>
</dbReference>
<keyword evidence="12" id="KW-0106">Calcium</keyword>
<feature type="binding site" evidence="12">
    <location>
        <position position="91"/>
    </location>
    <ligand>
        <name>Zn(2+)</name>
        <dbReference type="ChEBI" id="CHEBI:29105"/>
        <label>1</label>
        <note>catalytic</note>
    </ligand>
</feature>
<keyword evidence="1 9" id="KW-0963">Cytoplasm</keyword>
<feature type="active site" description="Proton acceptor" evidence="10">
    <location>
        <position position="387"/>
    </location>
</feature>
<feature type="region of interest" description="Disordered" evidence="13">
    <location>
        <begin position="1"/>
        <end position="21"/>
    </location>
</feature>
<feature type="binding site" evidence="12">
    <location>
        <position position="95"/>
    </location>
    <ligand>
        <name>Zn(2+)</name>
        <dbReference type="ChEBI" id="CHEBI:29105"/>
        <label>1</label>
        <note>catalytic</note>
    </ligand>
</feature>
<gene>
    <name evidence="9" type="primary">rnj</name>
    <name evidence="15" type="ORF">KAR29_05165</name>
</gene>
<dbReference type="SMART" id="SM00849">
    <property type="entry name" value="Lactamase_B"/>
    <property type="match status" value="1"/>
</dbReference>
<feature type="binding site" evidence="12">
    <location>
        <position position="66"/>
    </location>
    <ligand>
        <name>Ca(2+)</name>
        <dbReference type="ChEBI" id="CHEBI:29108"/>
    </ligand>
</feature>
<evidence type="ECO:0000256" key="9">
    <source>
        <dbReference type="HAMAP-Rule" id="MF_01491"/>
    </source>
</evidence>
<comment type="cofactor">
    <cofactor evidence="12">
        <name>Ca(2+)</name>
        <dbReference type="ChEBI" id="CHEBI:29108"/>
    </cofactor>
    <text evidence="12">Binds 1 Ca(2+) cation per subunit. Seen in 1 crystal structure, it is not clear if it is physiologically important.</text>
</comment>
<feature type="domain" description="Metallo-beta-lactamase" evidence="14">
    <location>
        <begin position="38"/>
        <end position="240"/>
    </location>
</feature>
<evidence type="ECO:0000256" key="11">
    <source>
        <dbReference type="PIRSR" id="PIRSR004803-2"/>
    </source>
</evidence>
<comment type="cofactor">
    <cofactor evidence="12">
        <name>Zn(2+)</name>
        <dbReference type="ChEBI" id="CHEBI:29105"/>
    </cofactor>
    <text evidence="12">Binds 2 Zn(2+) ions per subunit. It is not clear if Zn(2+) or Mg(2+) is physiologically important.</text>
</comment>
<dbReference type="Pfam" id="PF07521">
    <property type="entry name" value="RMMBL"/>
    <property type="match status" value="1"/>
</dbReference>
<evidence type="ECO:0000256" key="5">
    <source>
        <dbReference type="ARBA" id="ARBA00022801"/>
    </source>
</evidence>
<dbReference type="InterPro" id="IPR036866">
    <property type="entry name" value="RibonucZ/Hydroxyglut_hydro"/>
</dbReference>
<feature type="binding site" evidence="12">
    <location>
        <position position="181"/>
    </location>
    <ligand>
        <name>Zn(2+)</name>
        <dbReference type="ChEBI" id="CHEBI:29105"/>
        <label>1</label>
        <note>catalytic</note>
    </ligand>
</feature>
<dbReference type="GO" id="GO:0005737">
    <property type="term" value="C:cytoplasm"/>
    <property type="evidence" value="ECO:0007669"/>
    <property type="project" value="UniProtKB-SubCell"/>
</dbReference>
<dbReference type="PROSITE" id="PS01292">
    <property type="entry name" value="UPF0036"/>
    <property type="match status" value="1"/>
</dbReference>
<evidence type="ECO:0000256" key="10">
    <source>
        <dbReference type="PIRSR" id="PIRSR004803-1"/>
    </source>
</evidence>
<accession>A0A9Q7APS7</accession>
<dbReference type="InterPro" id="IPR001279">
    <property type="entry name" value="Metallo-B-lactamas"/>
</dbReference>
<dbReference type="InterPro" id="IPR055132">
    <property type="entry name" value="RNase_J_b_CASP"/>
</dbReference>
<evidence type="ECO:0000256" key="2">
    <source>
        <dbReference type="ARBA" id="ARBA00022722"/>
    </source>
</evidence>
<dbReference type="GO" id="GO:0004534">
    <property type="term" value="F:5'-3' RNA exonuclease activity"/>
    <property type="evidence" value="ECO:0007669"/>
    <property type="project" value="UniProtKB-UniRule"/>
</dbReference>
<evidence type="ECO:0000313" key="15">
    <source>
        <dbReference type="EMBL" id="QTX33277.1"/>
    </source>
</evidence>
<feature type="binding site" evidence="12">
    <location>
        <position position="96"/>
    </location>
    <ligand>
        <name>Zn(2+)</name>
        <dbReference type="ChEBI" id="CHEBI:29105"/>
        <label>1</label>
        <note>catalytic</note>
    </ligand>
</feature>
<dbReference type="InterPro" id="IPR011108">
    <property type="entry name" value="RMMBL"/>
</dbReference>
<dbReference type="PANTHER" id="PTHR43694:SF1">
    <property type="entry name" value="RIBONUCLEASE J"/>
    <property type="match status" value="1"/>
</dbReference>
<feature type="binding site" evidence="11">
    <location>
        <begin position="251"/>
        <end position="253"/>
    </location>
    <ligand>
        <name>substrate</name>
    </ligand>
</feature>
<comment type="similarity">
    <text evidence="9">Belongs to the metallo-beta-lactamase superfamily. RNA-metabolizing metallo-beta-lactamase-like family. Bacterial RNase J subfamily.</text>
</comment>
<dbReference type="GO" id="GO:0008270">
    <property type="term" value="F:zinc ion binding"/>
    <property type="evidence" value="ECO:0007669"/>
    <property type="project" value="InterPro"/>
</dbReference>
<dbReference type="InterPro" id="IPR030854">
    <property type="entry name" value="RNase_J_bac"/>
</dbReference>
<evidence type="ECO:0000256" key="3">
    <source>
        <dbReference type="ARBA" id="ARBA00022723"/>
    </source>
</evidence>
<feature type="binding site" evidence="12">
    <location>
        <position position="462"/>
    </location>
    <ligand>
        <name>Ca(2+)</name>
        <dbReference type="ChEBI" id="CHEBI:29108"/>
    </ligand>
</feature>
<comment type="function">
    <text evidence="9">An RNase that has 5'-3' exonuclease and possibly endonuclease activity. Involved in maturation of rRNA and in some organisms also mRNA maturation and/or decay.</text>
</comment>
<organism evidence="15 16">
    <name type="scientific">Aminithiophilus ramosus</name>
    <dbReference type="NCBI Taxonomy" id="3029084"/>
    <lineage>
        <taxon>Bacteria</taxon>
        <taxon>Thermotogati</taxon>
        <taxon>Synergistota</taxon>
        <taxon>Synergistia</taxon>
        <taxon>Synergistales</taxon>
        <taxon>Aminithiophilaceae</taxon>
        <taxon>Aminithiophilus</taxon>
    </lineage>
</organism>
<dbReference type="GO" id="GO:0006364">
    <property type="term" value="P:rRNA processing"/>
    <property type="evidence" value="ECO:0007669"/>
    <property type="project" value="UniProtKB-UniRule"/>
</dbReference>
<comment type="subunit">
    <text evidence="9">Homodimer, may be a subunit of the RNA degradosome.</text>
</comment>
<dbReference type="Pfam" id="PF00753">
    <property type="entry name" value="Lactamase_B"/>
    <property type="match status" value="1"/>
</dbReference>
<dbReference type="GO" id="GO:0004521">
    <property type="term" value="F:RNA endonuclease activity"/>
    <property type="evidence" value="ECO:0007669"/>
    <property type="project" value="UniProtKB-UniRule"/>
</dbReference>
<dbReference type="InterPro" id="IPR001587">
    <property type="entry name" value="RNase_J_CS"/>
</dbReference>
<dbReference type="InterPro" id="IPR042173">
    <property type="entry name" value="RNase_J_2"/>
</dbReference>
<comment type="subcellular location">
    <subcellularLocation>
        <location evidence="9">Cytoplasm</location>
    </subcellularLocation>
</comment>
<protein>
    <recommendedName>
        <fullName evidence="9">Ribonuclease J</fullName>
        <shortName evidence="9">RNase J</shortName>
        <ecNumber evidence="9">3.1.-.-</ecNumber>
    </recommendedName>
</protein>
<dbReference type="Gene3D" id="3.60.15.10">
    <property type="entry name" value="Ribonuclease Z/Hydroxyacylglutathione hydrolase-like"/>
    <property type="match status" value="1"/>
</dbReference>
<evidence type="ECO:0000256" key="8">
    <source>
        <dbReference type="ARBA" id="ARBA00022884"/>
    </source>
</evidence>
<dbReference type="EMBL" id="CP072943">
    <property type="protein sequence ID" value="QTX33277.1"/>
    <property type="molecule type" value="Genomic_DNA"/>
</dbReference>
<evidence type="ECO:0000256" key="13">
    <source>
        <dbReference type="SAM" id="MobiDB-lite"/>
    </source>
</evidence>
<evidence type="ECO:0000313" key="16">
    <source>
        <dbReference type="Proteomes" id="UP000671879"/>
    </source>
</evidence>
<reference evidence="16" key="1">
    <citation type="submission" date="2021-04" db="EMBL/GenBank/DDBJ databases">
        <title>A novel Synergistetes isolate from a pyrite-forming mixed culture.</title>
        <authorList>
            <person name="Bunk B."/>
            <person name="Sproer C."/>
            <person name="Spring S."/>
            <person name="Pester M."/>
        </authorList>
    </citation>
    <scope>NUCLEOTIDE SEQUENCE [LARGE SCALE GENOMIC DNA]</scope>
    <source>
        <strain evidence="16">J.5.4.2-T.3.5.2</strain>
    </source>
</reference>
<dbReference type="Pfam" id="PF22505">
    <property type="entry name" value="RNase_J_b_CASP"/>
    <property type="match status" value="1"/>
</dbReference>
<dbReference type="KEGG" id="aram:KAR29_05165"/>
<dbReference type="InterPro" id="IPR004613">
    <property type="entry name" value="RNase_J"/>
</dbReference>
<feature type="binding site" evidence="12">
    <location>
        <position position="68"/>
    </location>
    <ligand>
        <name>Ca(2+)</name>
        <dbReference type="ChEBI" id="CHEBI:29108"/>
    </ligand>
</feature>
<feature type="binding site" evidence="12">
    <location>
        <position position="409"/>
    </location>
    <ligand>
        <name>Zn(2+)</name>
        <dbReference type="ChEBI" id="CHEBI:29105"/>
        <label>1</label>
        <note>catalytic</note>
    </ligand>
</feature>
<keyword evidence="5 9" id="KW-0378">Hydrolase</keyword>
<keyword evidence="3 12" id="KW-0479">Metal-binding</keyword>
<feature type="binding site" evidence="12">
    <location>
        <position position="93"/>
    </location>
    <ligand>
        <name>Zn(2+)</name>
        <dbReference type="ChEBI" id="CHEBI:29105"/>
        <label>1</label>
        <note>catalytic</note>
    </ligand>
</feature>
<evidence type="ECO:0000259" key="14">
    <source>
        <dbReference type="SMART" id="SM00849"/>
    </source>
</evidence>
<keyword evidence="9" id="KW-0698">rRNA processing</keyword>
<dbReference type="GO" id="GO:0003723">
    <property type="term" value="F:RNA binding"/>
    <property type="evidence" value="ECO:0007669"/>
    <property type="project" value="UniProtKB-UniRule"/>
</dbReference>
<keyword evidence="2 9" id="KW-0540">Nuclease</keyword>
<dbReference type="AlphaFoldDB" id="A0A9Q7APS7"/>
<dbReference type="Gene3D" id="3.40.50.10710">
    <property type="entry name" value="Metallo-hydrolase/oxidoreductase"/>
    <property type="match status" value="1"/>
</dbReference>
<keyword evidence="8 9" id="KW-0694">RNA-binding</keyword>
<dbReference type="PIRSF" id="PIRSF004803">
    <property type="entry name" value="RnjA"/>
    <property type="match status" value="1"/>
</dbReference>
<dbReference type="Proteomes" id="UP000671879">
    <property type="component" value="Chromosome"/>
</dbReference>
<dbReference type="NCBIfam" id="TIGR00649">
    <property type="entry name" value="MG423"/>
    <property type="match status" value="1"/>
</dbReference>
<feature type="binding site" evidence="12">
    <location>
        <position position="159"/>
    </location>
    <ligand>
        <name>Zn(2+)</name>
        <dbReference type="ChEBI" id="CHEBI:29105"/>
        <label>1</label>
        <note>catalytic</note>
    </ligand>
</feature>